<organism evidence="1 2">
    <name type="scientific">Chitinophaga nivalis</name>
    <dbReference type="NCBI Taxonomy" id="2991709"/>
    <lineage>
        <taxon>Bacteria</taxon>
        <taxon>Pseudomonadati</taxon>
        <taxon>Bacteroidota</taxon>
        <taxon>Chitinophagia</taxon>
        <taxon>Chitinophagales</taxon>
        <taxon>Chitinophagaceae</taxon>
        <taxon>Chitinophaga</taxon>
    </lineage>
</organism>
<sequence>MRKIDKSGLLATKYKEWLDDLTAKGKKHPKYNSSNFKYYYDIVASLVWLQEGLCAYSERKMQDCRKCAPEHWIDGIFKQFQFSGQLDHYNAALKDSKGWDWDNFFLIDADVNVKNKRDKCPNGILKPDAISFDPNIYLEYKIPDHIFVPNRNLDFETQEKVRHDLTCLGLNFEPIIDIRKEYLAPYLTDIEFQALTTDQARVKLTQFYTAFEMAVIQVV</sequence>
<accession>A0ABT3IPI0</accession>
<dbReference type="EMBL" id="JAPDNS010000002">
    <property type="protein sequence ID" value="MCW3485843.1"/>
    <property type="molecule type" value="Genomic_DNA"/>
</dbReference>
<proteinExistence type="predicted"/>
<evidence type="ECO:0000313" key="1">
    <source>
        <dbReference type="EMBL" id="MCW3485843.1"/>
    </source>
</evidence>
<evidence type="ECO:0008006" key="3">
    <source>
        <dbReference type="Google" id="ProtNLM"/>
    </source>
</evidence>
<protein>
    <recommendedName>
        <fullName evidence="3">HNH endonuclease</fullName>
    </recommendedName>
</protein>
<dbReference type="Proteomes" id="UP001207742">
    <property type="component" value="Unassembled WGS sequence"/>
</dbReference>
<keyword evidence="2" id="KW-1185">Reference proteome</keyword>
<evidence type="ECO:0000313" key="2">
    <source>
        <dbReference type="Proteomes" id="UP001207742"/>
    </source>
</evidence>
<dbReference type="RefSeq" id="WP_264732661.1">
    <property type="nucleotide sequence ID" value="NZ_JAPDNR010000001.1"/>
</dbReference>
<name>A0ABT3IPI0_9BACT</name>
<gene>
    <name evidence="1" type="ORF">OL497_18195</name>
</gene>
<reference evidence="1 2" key="1">
    <citation type="submission" date="2022-10" db="EMBL/GenBank/DDBJ databases">
        <title>Chitinophaga nivalis PC15 sp. nov., isolated from Pyeongchang county, South Korea.</title>
        <authorList>
            <person name="Trinh H.N."/>
        </authorList>
    </citation>
    <scope>NUCLEOTIDE SEQUENCE [LARGE SCALE GENOMIC DNA]</scope>
    <source>
        <strain evidence="1 2">PC14</strain>
    </source>
</reference>
<comment type="caution">
    <text evidence="1">The sequence shown here is derived from an EMBL/GenBank/DDBJ whole genome shotgun (WGS) entry which is preliminary data.</text>
</comment>